<proteinExistence type="predicted"/>
<protein>
    <submittedName>
        <fullName evidence="2">Uncharacterized protein</fullName>
    </submittedName>
</protein>
<accession>A0A9N8D972</accession>
<organism evidence="2 3">
    <name type="scientific">Seminavis robusta</name>
    <dbReference type="NCBI Taxonomy" id="568900"/>
    <lineage>
        <taxon>Eukaryota</taxon>
        <taxon>Sar</taxon>
        <taxon>Stramenopiles</taxon>
        <taxon>Ochrophyta</taxon>
        <taxon>Bacillariophyta</taxon>
        <taxon>Bacillariophyceae</taxon>
        <taxon>Bacillariophycidae</taxon>
        <taxon>Naviculales</taxon>
        <taxon>Naviculaceae</taxon>
        <taxon>Seminavis</taxon>
    </lineage>
</organism>
<sequence>MPRRPRQIKSSLQVHQKVDSSNYNKGSFRYKHLVSLLLAIGICVFIYRDTAASIVDYSNINLLASSSSTSTLIKTDRANTTVTSSKDATVMGMATNYDVHSYKRFVGSLRAVGFLGHIILIVSQDPKPGVEEYLKSQKVTTYPLIKVACTHGVDGDNTINNANSGNPTNEHDVERRTCAHPYPHLKARWARFALQRDYLTECTECTGPVLIADVRDTFFQRDPFGPDAPPVTGLQLFEETKRQRTTHWLTQQPIEHCTGQKIFNEVMLCSGTTVGTREAMLHYLQTMVDEMTQWMKKPQCCCSPLSGDDQAIHNYLHYGLHKFPADTTTVVPNGHGLVYTVGVQADLIHVAKREHKKALNMTIRQALEHPYTTHEQHNQGNWLPPEFEMTDEQGYFRNADWQRSFIIHQYDRFGQQVEEWLFQHGPCKNC</sequence>
<dbReference type="OrthoDB" id="40970at2759"/>
<evidence type="ECO:0000313" key="2">
    <source>
        <dbReference type="EMBL" id="CAB9498887.1"/>
    </source>
</evidence>
<keyword evidence="3" id="KW-1185">Reference proteome</keyword>
<dbReference type="Proteomes" id="UP001153069">
    <property type="component" value="Unassembled WGS sequence"/>
</dbReference>
<keyword evidence="1" id="KW-0472">Membrane</keyword>
<reference evidence="2" key="1">
    <citation type="submission" date="2020-06" db="EMBL/GenBank/DDBJ databases">
        <authorList>
            <consortium name="Plant Systems Biology data submission"/>
        </authorList>
    </citation>
    <scope>NUCLEOTIDE SEQUENCE</scope>
    <source>
        <strain evidence="2">D6</strain>
    </source>
</reference>
<keyword evidence="1" id="KW-0812">Transmembrane</keyword>
<feature type="transmembrane region" description="Helical" evidence="1">
    <location>
        <begin position="30"/>
        <end position="47"/>
    </location>
</feature>
<dbReference type="AlphaFoldDB" id="A0A9N8D972"/>
<dbReference type="EMBL" id="CAICTM010000048">
    <property type="protein sequence ID" value="CAB9498887.1"/>
    <property type="molecule type" value="Genomic_DNA"/>
</dbReference>
<gene>
    <name evidence="2" type="ORF">SEMRO_48_G028070.1</name>
</gene>
<keyword evidence="1" id="KW-1133">Transmembrane helix</keyword>
<comment type="caution">
    <text evidence="2">The sequence shown here is derived from an EMBL/GenBank/DDBJ whole genome shotgun (WGS) entry which is preliminary data.</text>
</comment>
<evidence type="ECO:0000256" key="1">
    <source>
        <dbReference type="SAM" id="Phobius"/>
    </source>
</evidence>
<evidence type="ECO:0000313" key="3">
    <source>
        <dbReference type="Proteomes" id="UP001153069"/>
    </source>
</evidence>
<name>A0A9N8D972_9STRA</name>